<keyword evidence="1" id="KW-0812">Transmembrane</keyword>
<keyword evidence="1" id="KW-1133">Transmembrane helix</keyword>
<organism evidence="2 3">
    <name type="scientific">Methylomonas lenta</name>
    <dbReference type="NCBI Taxonomy" id="980561"/>
    <lineage>
        <taxon>Bacteria</taxon>
        <taxon>Pseudomonadati</taxon>
        <taxon>Pseudomonadota</taxon>
        <taxon>Gammaproteobacteria</taxon>
        <taxon>Methylococcales</taxon>
        <taxon>Methylococcaceae</taxon>
        <taxon>Methylomonas</taxon>
    </lineage>
</organism>
<name>A0A177N6I9_9GAMM</name>
<keyword evidence="3" id="KW-1185">Reference proteome</keyword>
<dbReference type="EMBL" id="LUUI01000119">
    <property type="protein sequence ID" value="OAI13472.1"/>
    <property type="molecule type" value="Genomic_DNA"/>
</dbReference>
<protein>
    <submittedName>
        <fullName evidence="2">Uncharacterized protein</fullName>
    </submittedName>
</protein>
<feature type="transmembrane region" description="Helical" evidence="1">
    <location>
        <begin position="52"/>
        <end position="70"/>
    </location>
</feature>
<dbReference type="OrthoDB" id="5574469at2"/>
<sequence>MSENQNKEESISLLIWLVVGAIILWGIMWWSVFNNLPDWPSRGQFGDLFGSINALFSGLAFAGIIYTIYLQRKELKLQRDEMKASRAELNAQVKAQEYANSINIGQIKTASMQAQIEIFKIKIEGQGPEVRRSMIEKMESIANEINEFAEELEQMED</sequence>
<accession>A0A177N6I9</accession>
<evidence type="ECO:0000313" key="2">
    <source>
        <dbReference type="EMBL" id="OAI13472.1"/>
    </source>
</evidence>
<dbReference type="STRING" id="980561.A1359_12315"/>
<dbReference type="Proteomes" id="UP000078476">
    <property type="component" value="Unassembled WGS sequence"/>
</dbReference>
<dbReference type="RefSeq" id="WP_066984319.1">
    <property type="nucleotide sequence ID" value="NZ_LUUI01000119.1"/>
</dbReference>
<keyword evidence="1" id="KW-0472">Membrane</keyword>
<reference evidence="2 3" key="1">
    <citation type="submission" date="2016-03" db="EMBL/GenBank/DDBJ databases">
        <authorList>
            <person name="Ploux O."/>
        </authorList>
    </citation>
    <scope>NUCLEOTIDE SEQUENCE [LARGE SCALE GENOMIC DNA]</scope>
    <source>
        <strain evidence="2 3">R-45370</strain>
    </source>
</reference>
<proteinExistence type="predicted"/>
<comment type="caution">
    <text evidence="2">The sequence shown here is derived from an EMBL/GenBank/DDBJ whole genome shotgun (WGS) entry which is preliminary data.</text>
</comment>
<evidence type="ECO:0000256" key="1">
    <source>
        <dbReference type="SAM" id="Phobius"/>
    </source>
</evidence>
<feature type="transmembrane region" description="Helical" evidence="1">
    <location>
        <begin position="12"/>
        <end position="32"/>
    </location>
</feature>
<evidence type="ECO:0000313" key="3">
    <source>
        <dbReference type="Proteomes" id="UP000078476"/>
    </source>
</evidence>
<gene>
    <name evidence="2" type="ORF">A1359_12315</name>
</gene>
<dbReference type="AlphaFoldDB" id="A0A177N6I9"/>